<name>A0A926FAM2_9FIRM</name>
<dbReference type="Gene3D" id="2.60.40.10">
    <property type="entry name" value="Immunoglobulins"/>
    <property type="match status" value="1"/>
</dbReference>
<feature type="signal peptide" evidence="1">
    <location>
        <begin position="1"/>
        <end position="26"/>
    </location>
</feature>
<dbReference type="Proteomes" id="UP000647416">
    <property type="component" value="Unassembled WGS sequence"/>
</dbReference>
<comment type="caution">
    <text evidence="2">The sequence shown here is derived from an EMBL/GenBank/DDBJ whole genome shotgun (WGS) entry which is preliminary data.</text>
</comment>
<sequence length="890" mass="96743">MMRKMLALVMVLAVVLSSFTFVTAFADDASAYEPKELMLQTAVDPSAGAMMALSWRNPITSALDDVKLYDITSGADTLLADKNLFIGSYKNSITDDAPVLRNVGGVVQYVLKGLTKGTYYKYKLVFSFNDGTDAKTYFLSGAPEQISANGQVNLTENLFTYNGRAAGYPYPPVFAQTVTENDGNTALKLTSNIGAYVSNNWSQIRYKVTGLTSGKTYKVGFRYKSETGSKPKFSILENSSKCATDIPVTNDTLNYREWTDFSVSNYTAGAATAYVRINFDNPIEYLIVDDFYVREIIDENTLGDNLITDGGLDTLKTYKTLADAEPDGTPGDGTATVSWENDDNASHYKFYKDGGLFGIFYPDPSGTTSVNVTGLANGTEYTFGVEPFSKNFTPNTVKTVTVTPEEAEESAPENHMISNLSVNPYTFGGTGGAATVSFKNPKVSDITSVELYDENGAKLTDTAFALTSGALNVYTIKNLENGTVYKYKLQVTTASSGFTEYDIAVKPIAGAYSLNFNTDGTNHYWSKAFNRANSDTPFPPIDFRIVQNPDSDSDDYVLGVVSNMQAYKAGSYANLLYKFTDQLDTSASYRLKFKYKTLADGSRPVVYLNNKELLKIDLNSDGWQTATADFTGNNASTNELKFSFNNPLEGIYLDKVEIVPVTDGTEGANILTNGDFDFVANDTSALTVDSVTTNAYDSSADINYSLSDTCKMVKIYEKNEYGLNLVSVEQGVSKSGKISLNALKNSKEYTFVMTAVNAKDVEGAGYEFTVTPVPDPIVISDYILTKNGSAVENISEGTHTASISIKNNNGGSNYTAQLIAAIYDGKKLYDVKASAKTVIPVTDENGTATVLTAENIVIPALDGGDYTLKLMLWSGLDEMVPLKPFAPYSK</sequence>
<keyword evidence="1" id="KW-0732">Signal</keyword>
<dbReference type="Gene3D" id="2.60.120.260">
    <property type="entry name" value="Galactose-binding domain-like"/>
    <property type="match status" value="2"/>
</dbReference>
<evidence type="ECO:0000313" key="3">
    <source>
        <dbReference type="Proteomes" id="UP000647416"/>
    </source>
</evidence>
<gene>
    <name evidence="2" type="ORF">H8706_06020</name>
</gene>
<dbReference type="RefSeq" id="WP_262431898.1">
    <property type="nucleotide sequence ID" value="NZ_JACRTE010000005.1"/>
</dbReference>
<dbReference type="InterPro" id="IPR036116">
    <property type="entry name" value="FN3_sf"/>
</dbReference>
<dbReference type="AlphaFoldDB" id="A0A926FAM2"/>
<proteinExistence type="predicted"/>
<dbReference type="InterPro" id="IPR013783">
    <property type="entry name" value="Ig-like_fold"/>
</dbReference>
<organism evidence="2 3">
    <name type="scientific">Qingrenia yutianensis</name>
    <dbReference type="NCBI Taxonomy" id="2763676"/>
    <lineage>
        <taxon>Bacteria</taxon>
        <taxon>Bacillati</taxon>
        <taxon>Bacillota</taxon>
        <taxon>Clostridia</taxon>
        <taxon>Eubacteriales</taxon>
        <taxon>Oscillospiraceae</taxon>
        <taxon>Qingrenia</taxon>
    </lineage>
</organism>
<evidence type="ECO:0000256" key="1">
    <source>
        <dbReference type="SAM" id="SignalP"/>
    </source>
</evidence>
<dbReference type="EMBL" id="JACRTE010000005">
    <property type="protein sequence ID" value="MBC8596421.1"/>
    <property type="molecule type" value="Genomic_DNA"/>
</dbReference>
<protein>
    <submittedName>
        <fullName evidence="2">Uncharacterized protein</fullName>
    </submittedName>
</protein>
<keyword evidence="3" id="KW-1185">Reference proteome</keyword>
<accession>A0A926FAM2</accession>
<feature type="chain" id="PRO_5038001954" evidence="1">
    <location>
        <begin position="27"/>
        <end position="890"/>
    </location>
</feature>
<reference evidence="2" key="1">
    <citation type="submission" date="2020-08" db="EMBL/GenBank/DDBJ databases">
        <title>Genome public.</title>
        <authorList>
            <person name="Liu C."/>
            <person name="Sun Q."/>
        </authorList>
    </citation>
    <scope>NUCLEOTIDE SEQUENCE</scope>
    <source>
        <strain evidence="2">NSJ-50</strain>
    </source>
</reference>
<evidence type="ECO:0000313" key="2">
    <source>
        <dbReference type="EMBL" id="MBC8596421.1"/>
    </source>
</evidence>
<dbReference type="SUPFAM" id="SSF49265">
    <property type="entry name" value="Fibronectin type III"/>
    <property type="match status" value="1"/>
</dbReference>